<keyword evidence="7 10" id="KW-0443">Lipid metabolism</keyword>
<dbReference type="GO" id="GO:0009922">
    <property type="term" value="F:fatty acid elongase activity"/>
    <property type="evidence" value="ECO:0007669"/>
    <property type="project" value="UniProtKB-EC"/>
</dbReference>
<dbReference type="GO" id="GO:0034626">
    <property type="term" value="P:fatty acid elongation, polyunsaturated fatty acid"/>
    <property type="evidence" value="ECO:0007669"/>
    <property type="project" value="TreeGrafter"/>
</dbReference>
<evidence type="ECO:0000256" key="10">
    <source>
        <dbReference type="RuleBase" id="RU361115"/>
    </source>
</evidence>
<evidence type="ECO:0000256" key="4">
    <source>
        <dbReference type="ARBA" id="ARBA00022692"/>
    </source>
</evidence>
<dbReference type="PANTHER" id="PTHR11157:SF126">
    <property type="entry name" value="ELONGATION OF VERY LONG CHAIN FATTY ACIDS PROTEIN"/>
    <property type="match status" value="1"/>
</dbReference>
<comment type="catalytic activity">
    <reaction evidence="10">
        <text>a very-long-chain acyl-CoA + malonyl-CoA + H(+) = a very-long-chain 3-oxoacyl-CoA + CO2 + CoA</text>
        <dbReference type="Rhea" id="RHEA:32727"/>
        <dbReference type="ChEBI" id="CHEBI:15378"/>
        <dbReference type="ChEBI" id="CHEBI:16526"/>
        <dbReference type="ChEBI" id="CHEBI:57287"/>
        <dbReference type="ChEBI" id="CHEBI:57384"/>
        <dbReference type="ChEBI" id="CHEBI:90725"/>
        <dbReference type="ChEBI" id="CHEBI:90736"/>
        <dbReference type="EC" id="2.3.1.199"/>
    </reaction>
</comment>
<protein>
    <recommendedName>
        <fullName evidence="10">Elongation of very long chain fatty acids protein</fullName>
        <ecNumber evidence="10">2.3.1.199</ecNumber>
    </recommendedName>
    <alternativeName>
        <fullName evidence="10">Very-long-chain 3-oxoacyl-CoA synthase</fullName>
    </alternativeName>
</protein>
<evidence type="ECO:0000256" key="9">
    <source>
        <dbReference type="ARBA" id="ARBA00023160"/>
    </source>
</evidence>
<evidence type="ECO:0000256" key="6">
    <source>
        <dbReference type="ARBA" id="ARBA00022989"/>
    </source>
</evidence>
<evidence type="ECO:0000313" key="12">
    <source>
        <dbReference type="Proteomes" id="UP000759131"/>
    </source>
</evidence>
<evidence type="ECO:0000256" key="7">
    <source>
        <dbReference type="ARBA" id="ARBA00023098"/>
    </source>
</evidence>
<dbReference type="InterPro" id="IPR002076">
    <property type="entry name" value="ELO_fam"/>
</dbReference>
<evidence type="ECO:0000313" key="11">
    <source>
        <dbReference type="EMBL" id="CAD7630969.1"/>
    </source>
</evidence>
<gene>
    <name evidence="11" type="ORF">OSB1V03_LOCUS11380</name>
</gene>
<keyword evidence="9 10" id="KW-0275">Fatty acid biosynthesis</keyword>
<dbReference type="PANTHER" id="PTHR11157">
    <property type="entry name" value="FATTY ACID ACYL TRANSFERASE-RELATED"/>
    <property type="match status" value="1"/>
</dbReference>
<name>A0A7R9KZ20_9ACAR</name>
<evidence type="ECO:0000256" key="8">
    <source>
        <dbReference type="ARBA" id="ARBA00023136"/>
    </source>
</evidence>
<comment type="similarity">
    <text evidence="10">Belongs to the ELO family.</text>
</comment>
<dbReference type="OrthoDB" id="434092at2759"/>
<feature type="transmembrane region" description="Helical" evidence="10">
    <location>
        <begin position="217"/>
        <end position="235"/>
    </location>
</feature>
<feature type="transmembrane region" description="Helical" evidence="10">
    <location>
        <begin position="73"/>
        <end position="93"/>
    </location>
</feature>
<evidence type="ECO:0000256" key="3">
    <source>
        <dbReference type="ARBA" id="ARBA00022679"/>
    </source>
</evidence>
<keyword evidence="3 10" id="KW-0808">Transferase</keyword>
<dbReference type="EMBL" id="CAJPIZ010008813">
    <property type="protein sequence ID" value="CAG2111399.1"/>
    <property type="molecule type" value="Genomic_DNA"/>
</dbReference>
<dbReference type="Proteomes" id="UP000759131">
    <property type="component" value="Unassembled WGS sequence"/>
</dbReference>
<evidence type="ECO:0000256" key="5">
    <source>
        <dbReference type="ARBA" id="ARBA00022832"/>
    </source>
</evidence>
<feature type="transmembrane region" description="Helical" evidence="10">
    <location>
        <begin position="182"/>
        <end position="205"/>
    </location>
</feature>
<accession>A0A7R9KZ20</accession>
<dbReference type="GO" id="GO:0019367">
    <property type="term" value="P:fatty acid elongation, saturated fatty acid"/>
    <property type="evidence" value="ECO:0007669"/>
    <property type="project" value="TreeGrafter"/>
</dbReference>
<keyword evidence="5 10" id="KW-0276">Fatty acid metabolism</keyword>
<proteinExistence type="inferred from homology"/>
<keyword evidence="4 10" id="KW-0812">Transmembrane</keyword>
<evidence type="ECO:0000256" key="2">
    <source>
        <dbReference type="ARBA" id="ARBA00022516"/>
    </source>
</evidence>
<keyword evidence="2 10" id="KW-0444">Lipid biosynthesis</keyword>
<dbReference type="EMBL" id="OC863388">
    <property type="protein sequence ID" value="CAD7630969.1"/>
    <property type="molecule type" value="Genomic_DNA"/>
</dbReference>
<evidence type="ECO:0000256" key="1">
    <source>
        <dbReference type="ARBA" id="ARBA00004141"/>
    </source>
</evidence>
<sequence>MTANTTSTAQMATNYGLNYYLFNYWREVGDQRTADYPLIRDGPWLMLTIMISYYVFVRKIGPNFMKNRPPFELRALLLVYNALMVAANAYFFVQSLSWIKYGRALLDFRFPAKDDYSPLTQHQIWSFYLYYITKFVDLLDTVFFVLRKKYSQITTLHLYHHTAVPILGWMTFWYRFNVPSITLFAFLNSFVHVIMYSYYALSAFGPQLHPYLWWKKYITQLQLIQFTIFGLYGTMVKLFHQGTYPAFAFWTAYSQTILFFYMFIKFYFKSYNRKQLAAKQS</sequence>
<feature type="transmembrane region" description="Helical" evidence="10">
    <location>
        <begin position="127"/>
        <end position="146"/>
    </location>
</feature>
<dbReference type="GO" id="GO:0042761">
    <property type="term" value="P:very long-chain fatty acid biosynthetic process"/>
    <property type="evidence" value="ECO:0007669"/>
    <property type="project" value="TreeGrafter"/>
</dbReference>
<feature type="transmembrane region" description="Helical" evidence="10">
    <location>
        <begin position="158"/>
        <end position="176"/>
    </location>
</feature>
<dbReference type="GO" id="GO:0030148">
    <property type="term" value="P:sphingolipid biosynthetic process"/>
    <property type="evidence" value="ECO:0007669"/>
    <property type="project" value="TreeGrafter"/>
</dbReference>
<keyword evidence="12" id="KW-1185">Reference proteome</keyword>
<dbReference type="GO" id="GO:0005789">
    <property type="term" value="C:endoplasmic reticulum membrane"/>
    <property type="evidence" value="ECO:0007669"/>
    <property type="project" value="TreeGrafter"/>
</dbReference>
<dbReference type="EC" id="2.3.1.199" evidence="10"/>
<reference evidence="11" key="1">
    <citation type="submission" date="2020-11" db="EMBL/GenBank/DDBJ databases">
        <authorList>
            <person name="Tran Van P."/>
        </authorList>
    </citation>
    <scope>NUCLEOTIDE SEQUENCE</scope>
</reference>
<feature type="transmembrane region" description="Helical" evidence="10">
    <location>
        <begin position="44"/>
        <end position="61"/>
    </location>
</feature>
<keyword evidence="8 10" id="KW-0472">Membrane</keyword>
<organism evidence="11">
    <name type="scientific">Medioppia subpectinata</name>
    <dbReference type="NCBI Taxonomy" id="1979941"/>
    <lineage>
        <taxon>Eukaryota</taxon>
        <taxon>Metazoa</taxon>
        <taxon>Ecdysozoa</taxon>
        <taxon>Arthropoda</taxon>
        <taxon>Chelicerata</taxon>
        <taxon>Arachnida</taxon>
        <taxon>Acari</taxon>
        <taxon>Acariformes</taxon>
        <taxon>Sarcoptiformes</taxon>
        <taxon>Oribatida</taxon>
        <taxon>Brachypylina</taxon>
        <taxon>Oppioidea</taxon>
        <taxon>Oppiidae</taxon>
        <taxon>Medioppia</taxon>
    </lineage>
</organism>
<comment type="subcellular location">
    <subcellularLocation>
        <location evidence="1">Membrane</location>
        <topology evidence="1">Multi-pass membrane protein</topology>
    </subcellularLocation>
</comment>
<dbReference type="AlphaFoldDB" id="A0A7R9KZ20"/>
<feature type="transmembrane region" description="Helical" evidence="10">
    <location>
        <begin position="247"/>
        <end position="268"/>
    </location>
</feature>
<dbReference type="GO" id="GO:0034625">
    <property type="term" value="P:fatty acid elongation, monounsaturated fatty acid"/>
    <property type="evidence" value="ECO:0007669"/>
    <property type="project" value="TreeGrafter"/>
</dbReference>
<keyword evidence="6 10" id="KW-1133">Transmembrane helix</keyword>
<dbReference type="Pfam" id="PF01151">
    <property type="entry name" value="ELO"/>
    <property type="match status" value="1"/>
</dbReference>